<protein>
    <recommendedName>
        <fullName evidence="3">DUF3085 domain-containing protein</fullName>
    </recommendedName>
</protein>
<dbReference type="RefSeq" id="WP_262943263.1">
    <property type="nucleotide sequence ID" value="NZ_JAIQCT010000041.1"/>
</dbReference>
<dbReference type="EMBL" id="JAVCZN010000019">
    <property type="protein sequence ID" value="MDQ1864297.1"/>
    <property type="molecule type" value="Genomic_DNA"/>
</dbReference>
<proteinExistence type="predicted"/>
<accession>A0ABU0VSA2</accession>
<keyword evidence="2" id="KW-1185">Reference proteome</keyword>
<evidence type="ECO:0000313" key="1">
    <source>
        <dbReference type="EMBL" id="MDQ1864297.1"/>
    </source>
</evidence>
<evidence type="ECO:0000313" key="2">
    <source>
        <dbReference type="Proteomes" id="UP001177872"/>
    </source>
</evidence>
<organism evidence="1 2">
    <name type="scientific">Serratia ureilytica</name>
    <dbReference type="NCBI Taxonomy" id="300181"/>
    <lineage>
        <taxon>Bacteria</taxon>
        <taxon>Pseudomonadati</taxon>
        <taxon>Pseudomonadota</taxon>
        <taxon>Gammaproteobacteria</taxon>
        <taxon>Enterobacterales</taxon>
        <taxon>Yersiniaceae</taxon>
        <taxon>Serratia</taxon>
    </lineage>
</organism>
<comment type="caution">
    <text evidence="1">The sequence shown here is derived from an EMBL/GenBank/DDBJ whole genome shotgun (WGS) entry which is preliminary data.</text>
</comment>
<reference evidence="1" key="1">
    <citation type="submission" date="2023-07" db="EMBL/GenBank/DDBJ databases">
        <title>In vitro acaricidal activity of Serratia ureilytica strains isolated from Mimosa pudica nodules againts the dust mite Tyrophagus putrescentiae.</title>
        <authorList>
            <person name="Wong-Villareal A."/>
            <person name="Cerqueda-Garcia D."/>
        </authorList>
    </citation>
    <scope>NUCLEOTIDE SEQUENCE</scope>
    <source>
        <strain evidence="1">UTS2</strain>
    </source>
</reference>
<sequence length="79" mass="8968">MGSITLAGRQIFVLNENDRYPEPTVNCPPFFAIREDEEGQHWLYVLHKGGWPLVSNVPFQTQGKAVDAAIAFNFDVLYK</sequence>
<evidence type="ECO:0008006" key="3">
    <source>
        <dbReference type="Google" id="ProtNLM"/>
    </source>
</evidence>
<dbReference type="Proteomes" id="UP001177872">
    <property type="component" value="Unassembled WGS sequence"/>
</dbReference>
<name>A0ABU0VSA2_9GAMM</name>
<gene>
    <name evidence="1" type="ORF">Q6237_25275</name>
</gene>